<evidence type="ECO:0000313" key="2">
    <source>
        <dbReference type="EMBL" id="CAI9113866.1"/>
    </source>
</evidence>
<dbReference type="PANTHER" id="PTHR47370">
    <property type="entry name" value="ACYL-COA N-ACYLTRANSFERASES (NAT) SUPERFAMILY PROTEIN"/>
    <property type="match status" value="1"/>
</dbReference>
<evidence type="ECO:0000259" key="1">
    <source>
        <dbReference type="PROSITE" id="PS51186"/>
    </source>
</evidence>
<dbReference type="SUPFAM" id="SSF55729">
    <property type="entry name" value="Acyl-CoA N-acyltransferases (Nat)"/>
    <property type="match status" value="1"/>
</dbReference>
<keyword evidence="3" id="KW-1185">Reference proteome</keyword>
<dbReference type="GO" id="GO:0016747">
    <property type="term" value="F:acyltransferase activity, transferring groups other than amino-acyl groups"/>
    <property type="evidence" value="ECO:0007669"/>
    <property type="project" value="InterPro"/>
</dbReference>
<proteinExistence type="predicted"/>
<dbReference type="PROSITE" id="PS51186">
    <property type="entry name" value="GNAT"/>
    <property type="match status" value="1"/>
</dbReference>
<reference evidence="2" key="1">
    <citation type="submission" date="2023-03" db="EMBL/GenBank/DDBJ databases">
        <authorList>
            <person name="Julca I."/>
        </authorList>
    </citation>
    <scope>NUCLEOTIDE SEQUENCE</scope>
</reference>
<protein>
    <submittedName>
        <fullName evidence="2">OLC1v1014557C1</fullName>
    </submittedName>
</protein>
<dbReference type="EMBL" id="OX459124">
    <property type="protein sequence ID" value="CAI9113866.1"/>
    <property type="molecule type" value="Genomic_DNA"/>
</dbReference>
<dbReference type="AlphaFoldDB" id="A0AAV1E367"/>
<dbReference type="InterPro" id="IPR000182">
    <property type="entry name" value="GNAT_dom"/>
</dbReference>
<dbReference type="PANTHER" id="PTHR47370:SF6">
    <property type="entry name" value="N-ACETYLTRANSFERASE HLS1-RELATED"/>
    <property type="match status" value="1"/>
</dbReference>
<dbReference type="InterPro" id="IPR052810">
    <property type="entry name" value="Plant_NAT"/>
</dbReference>
<dbReference type="CDD" id="cd04301">
    <property type="entry name" value="NAT_SF"/>
    <property type="match status" value="1"/>
</dbReference>
<sequence>MSLSSSIKIAAEESVCHPYLWPVKETPPQPVAAVVVRVYDKMRDKTAVVELERRCEAGKQGKPSVVTDIMDDPTARIANFPSRVMLVAEYGYNREIVGVIRGCIKTVTTGKHCNEFPVYVKLACVLGLRVSPAHRRLGIGAKLIQHLELWCKENGTDYAYMATDCSNQPSLNLFTVKSNYIKFRSPTVLVQPVHAHYKTLSSKTSLIRVPPDLAEPMYRRIFANSEFFPKDIDIILNNKLNLGTFMAIPKSVLSSWDPKLGTFPSSFAILSIWNAKEVFKLKVKGVSSLKYACSVGSRVLDSLLPCLRLPSIPDVFHHFGFYFLYGLHMEGNDGSSLMKSLCEYAHNLARDDRGIRILVAEVSQNDPVRDAIPHWKRFSWDDLWCIKELNAAKGRENSSKVEAEAWIRSRASVTFVDPRDL</sequence>
<organism evidence="2 3">
    <name type="scientific">Oldenlandia corymbosa var. corymbosa</name>
    <dbReference type="NCBI Taxonomy" id="529605"/>
    <lineage>
        <taxon>Eukaryota</taxon>
        <taxon>Viridiplantae</taxon>
        <taxon>Streptophyta</taxon>
        <taxon>Embryophyta</taxon>
        <taxon>Tracheophyta</taxon>
        <taxon>Spermatophyta</taxon>
        <taxon>Magnoliopsida</taxon>
        <taxon>eudicotyledons</taxon>
        <taxon>Gunneridae</taxon>
        <taxon>Pentapetalae</taxon>
        <taxon>asterids</taxon>
        <taxon>lamiids</taxon>
        <taxon>Gentianales</taxon>
        <taxon>Rubiaceae</taxon>
        <taxon>Rubioideae</taxon>
        <taxon>Spermacoceae</taxon>
        <taxon>Hedyotis-Oldenlandia complex</taxon>
        <taxon>Oldenlandia</taxon>
    </lineage>
</organism>
<evidence type="ECO:0000313" key="3">
    <source>
        <dbReference type="Proteomes" id="UP001161247"/>
    </source>
</evidence>
<name>A0AAV1E367_OLDCO</name>
<dbReference type="Proteomes" id="UP001161247">
    <property type="component" value="Chromosome 7"/>
</dbReference>
<feature type="domain" description="N-acetyltransferase" evidence="1">
    <location>
        <begin position="34"/>
        <end position="201"/>
    </location>
</feature>
<dbReference type="Pfam" id="PF00583">
    <property type="entry name" value="Acetyltransf_1"/>
    <property type="match status" value="1"/>
</dbReference>
<dbReference type="Gene3D" id="3.40.630.30">
    <property type="match status" value="1"/>
</dbReference>
<accession>A0AAV1E367</accession>
<dbReference type="InterPro" id="IPR016181">
    <property type="entry name" value="Acyl_CoA_acyltransferase"/>
</dbReference>
<gene>
    <name evidence="2" type="ORF">OLC1_LOCUS20784</name>
</gene>